<dbReference type="EMBL" id="CP026377">
    <property type="protein sequence ID" value="AUX94768.1"/>
    <property type="molecule type" value="Genomic_DNA"/>
</dbReference>
<evidence type="ECO:0000313" key="2">
    <source>
        <dbReference type="Proteomes" id="UP000238365"/>
    </source>
</evidence>
<gene>
    <name evidence="1" type="ORF">C2E15_17915</name>
</gene>
<reference evidence="1 2" key="1">
    <citation type="submission" date="2018-01" db="EMBL/GenBank/DDBJ databases">
        <title>Complete and assembled Genome of Pantoea gaviniae DSM22758T.</title>
        <authorList>
            <person name="Stevens M.J.A."/>
            <person name="Zurfluh K."/>
            <person name="Stephan R."/>
        </authorList>
    </citation>
    <scope>NUCLEOTIDE SEQUENCE [LARGE SCALE GENOMIC DNA]</scope>
    <source>
        <strain evidence="1 2">DSM 22758</strain>
    </source>
</reference>
<dbReference type="RefSeq" id="WP_104958580.1">
    <property type="nucleotide sequence ID" value="NZ_CP026377.1"/>
</dbReference>
<proteinExistence type="predicted"/>
<dbReference type="Proteomes" id="UP000238365">
    <property type="component" value="Chromosome"/>
</dbReference>
<evidence type="ECO:0000313" key="1">
    <source>
        <dbReference type="EMBL" id="AUX94768.1"/>
    </source>
</evidence>
<accession>A0A2L0IJM3</accession>
<keyword evidence="2" id="KW-1185">Reference proteome</keyword>
<sequence length="95" mass="10006">MRELTQSECIDISGGGFIADIAGAVGDFIGDSLYAFLPEMTVKIPILGVLDIKAYFPDLGQQLGKSVGQYVGMGIESVISHIPVFGGVLNKLMGN</sequence>
<name>A0A2L0IJM3_9GAMM</name>
<organism evidence="1 2">
    <name type="scientific">Mixta gaviniae</name>
    <dbReference type="NCBI Taxonomy" id="665914"/>
    <lineage>
        <taxon>Bacteria</taxon>
        <taxon>Pseudomonadati</taxon>
        <taxon>Pseudomonadota</taxon>
        <taxon>Gammaproteobacteria</taxon>
        <taxon>Enterobacterales</taxon>
        <taxon>Erwiniaceae</taxon>
        <taxon>Mixta</taxon>
    </lineage>
</organism>
<dbReference type="AlphaFoldDB" id="A0A2L0IJM3"/>
<protein>
    <submittedName>
        <fullName evidence="1">Uncharacterized protein</fullName>
    </submittedName>
</protein>
<dbReference type="KEGG" id="pgz:C2E15_17915"/>